<dbReference type="CDD" id="cd00118">
    <property type="entry name" value="LysM"/>
    <property type="match status" value="1"/>
</dbReference>
<keyword evidence="4" id="KW-1185">Reference proteome</keyword>
<feature type="compositionally biased region" description="Basic and acidic residues" evidence="1">
    <location>
        <begin position="360"/>
        <end position="382"/>
    </location>
</feature>
<evidence type="ECO:0000256" key="1">
    <source>
        <dbReference type="SAM" id="MobiDB-lite"/>
    </source>
</evidence>
<dbReference type="Pfam" id="PF20918">
    <property type="entry name" value="SPOCS_spoVID-N"/>
    <property type="match status" value="1"/>
</dbReference>
<dbReference type="InterPro" id="IPR018392">
    <property type="entry name" value="LysM"/>
</dbReference>
<accession>A0A927HAD4</accession>
<protein>
    <submittedName>
        <fullName evidence="3">LysM peptidoglycan-binding domain-containing protein</fullName>
    </submittedName>
</protein>
<dbReference type="PANTHER" id="PTHR33734:SF36">
    <property type="entry name" value="STAGE VI SPORULATION PROTEIN D"/>
    <property type="match status" value="1"/>
</dbReference>
<dbReference type="GO" id="GO:0008932">
    <property type="term" value="F:lytic endotransglycosylase activity"/>
    <property type="evidence" value="ECO:0007669"/>
    <property type="project" value="TreeGrafter"/>
</dbReference>
<comment type="caution">
    <text evidence="3">The sequence shown here is derived from an EMBL/GenBank/DDBJ whole genome shotgun (WGS) entry which is preliminary data.</text>
</comment>
<dbReference type="AlphaFoldDB" id="A0A927HAD4"/>
<sequence length="456" mass="51744">MSEQNQSFLRFSLEESIWFPKGFEVSELYSLSIEPDVNIIEKDQYVVIEGSLEISGEYRGFANQQASAPLEAEQNHRQLVHDVFLREEDSLNVFTHQFPVDISIPANRVEDRSAIEVEISTFDYSMPESNCIKLISELMISGIYDGADRDESSVQAKAPEQMIANPYSYSEAEATEEPGSPPESSFHEIPTYESYTFSEESRTAESQSKEHAFEPLSEESHTLESQSKEQAFESFTVEAYALPRQESADNLEEETEEEAELAQPSSSYSDIPSFSKPLQEPSFTIPMPVFKAPDMDFSGISEYARNNNNNESQAERAQSEYWSVDDESELNDESDSIDHEEPSIADFSRSEEESMQITFHRSEEVQEEQAKEESEPAEKERSGSMTVSLTDFFGKKDSHTHTRLKVCIVQAGDNLSEIASRYEVSRLDLLNLNELDSESDLQVGQVLYIPQKIVRK</sequence>
<feature type="compositionally biased region" description="Low complexity" evidence="1">
    <location>
        <begin position="261"/>
        <end position="277"/>
    </location>
</feature>
<dbReference type="RefSeq" id="WP_190997361.1">
    <property type="nucleotide sequence ID" value="NZ_JACXSI010000011.1"/>
</dbReference>
<organism evidence="3 4">
    <name type="scientific">Peribacillus faecalis</name>
    <dbReference type="NCBI Taxonomy" id="2772559"/>
    <lineage>
        <taxon>Bacteria</taxon>
        <taxon>Bacillati</taxon>
        <taxon>Bacillota</taxon>
        <taxon>Bacilli</taxon>
        <taxon>Bacillales</taxon>
        <taxon>Bacillaceae</taxon>
        <taxon>Peribacillus</taxon>
    </lineage>
</organism>
<feature type="compositionally biased region" description="Basic and acidic residues" evidence="1">
    <location>
        <begin position="336"/>
        <end position="352"/>
    </location>
</feature>
<dbReference type="Gene3D" id="3.10.350.10">
    <property type="entry name" value="LysM domain"/>
    <property type="match status" value="1"/>
</dbReference>
<dbReference type="InterPro" id="IPR048862">
    <property type="entry name" value="SPOCS_spoVID_N"/>
</dbReference>
<evidence type="ECO:0000313" key="4">
    <source>
        <dbReference type="Proteomes" id="UP000602076"/>
    </source>
</evidence>
<proteinExistence type="predicted"/>
<dbReference type="SUPFAM" id="SSF54106">
    <property type="entry name" value="LysM domain"/>
    <property type="match status" value="1"/>
</dbReference>
<feature type="domain" description="LysM" evidence="2">
    <location>
        <begin position="405"/>
        <end position="449"/>
    </location>
</feature>
<reference evidence="3" key="1">
    <citation type="submission" date="2020-09" db="EMBL/GenBank/DDBJ databases">
        <title>Bacillus faecalis sp. nov., a moderately halophilic bacterium isolated from cow faeces.</title>
        <authorList>
            <person name="Jiang L."/>
            <person name="Lee J."/>
        </authorList>
    </citation>
    <scope>NUCLEOTIDE SEQUENCE</scope>
    <source>
        <strain evidence="3">AGMB 02131</strain>
    </source>
</reference>
<evidence type="ECO:0000259" key="2">
    <source>
        <dbReference type="PROSITE" id="PS51782"/>
    </source>
</evidence>
<dbReference type="Proteomes" id="UP000602076">
    <property type="component" value="Unassembled WGS sequence"/>
</dbReference>
<dbReference type="InterPro" id="IPR036779">
    <property type="entry name" value="LysM_dom_sf"/>
</dbReference>
<gene>
    <name evidence="3" type="ORF">IEO70_05495</name>
</gene>
<dbReference type="EMBL" id="JACXSI010000011">
    <property type="protein sequence ID" value="MBD3107814.1"/>
    <property type="molecule type" value="Genomic_DNA"/>
</dbReference>
<feature type="region of interest" description="Disordered" evidence="1">
    <location>
        <begin position="299"/>
        <end position="385"/>
    </location>
</feature>
<feature type="compositionally biased region" description="Basic and acidic residues" evidence="1">
    <location>
        <begin position="199"/>
        <end position="231"/>
    </location>
</feature>
<name>A0A927HAD4_9BACI</name>
<dbReference type="Pfam" id="PF01476">
    <property type="entry name" value="LysM"/>
    <property type="match status" value="1"/>
</dbReference>
<dbReference type="PANTHER" id="PTHR33734">
    <property type="entry name" value="LYSM DOMAIN-CONTAINING GPI-ANCHORED PROTEIN 2"/>
    <property type="match status" value="1"/>
</dbReference>
<dbReference type="SMART" id="SM00257">
    <property type="entry name" value="LysM"/>
    <property type="match status" value="1"/>
</dbReference>
<feature type="region of interest" description="Disordered" evidence="1">
    <location>
        <begin position="195"/>
        <end position="287"/>
    </location>
</feature>
<dbReference type="PROSITE" id="PS51782">
    <property type="entry name" value="LYSM"/>
    <property type="match status" value="1"/>
</dbReference>
<feature type="compositionally biased region" description="Acidic residues" evidence="1">
    <location>
        <begin position="249"/>
        <end position="260"/>
    </location>
</feature>
<feature type="compositionally biased region" description="Acidic residues" evidence="1">
    <location>
        <begin position="323"/>
        <end position="335"/>
    </location>
</feature>
<evidence type="ECO:0000313" key="3">
    <source>
        <dbReference type="EMBL" id="MBD3107814.1"/>
    </source>
</evidence>